<comment type="caution">
    <text evidence="1">The sequence shown here is derived from an EMBL/GenBank/DDBJ whole genome shotgun (WGS) entry which is preliminary data.</text>
</comment>
<dbReference type="Proteomes" id="UP000821866">
    <property type="component" value="Chromosome 1"/>
</dbReference>
<dbReference type="EMBL" id="JABSTU010000001">
    <property type="protein sequence ID" value="KAH8042336.1"/>
    <property type="molecule type" value="Genomic_DNA"/>
</dbReference>
<gene>
    <name evidence="1" type="ORF">HPB51_021947</name>
</gene>
<reference evidence="1" key="2">
    <citation type="submission" date="2021-09" db="EMBL/GenBank/DDBJ databases">
        <authorList>
            <person name="Jia N."/>
            <person name="Wang J."/>
            <person name="Shi W."/>
            <person name="Du L."/>
            <person name="Sun Y."/>
            <person name="Zhan W."/>
            <person name="Jiang J."/>
            <person name="Wang Q."/>
            <person name="Zhang B."/>
            <person name="Ji P."/>
            <person name="Sakyi L.B."/>
            <person name="Cui X."/>
            <person name="Yuan T."/>
            <person name="Jiang B."/>
            <person name="Yang W."/>
            <person name="Lam T.T.-Y."/>
            <person name="Chang Q."/>
            <person name="Ding S."/>
            <person name="Wang X."/>
            <person name="Zhu J."/>
            <person name="Ruan X."/>
            <person name="Zhao L."/>
            <person name="Wei J."/>
            <person name="Que T."/>
            <person name="Du C."/>
            <person name="Cheng J."/>
            <person name="Dai P."/>
            <person name="Han X."/>
            <person name="Huang E."/>
            <person name="Gao Y."/>
            <person name="Liu J."/>
            <person name="Shao H."/>
            <person name="Ye R."/>
            <person name="Li L."/>
            <person name="Wei W."/>
            <person name="Wang X."/>
            <person name="Wang C."/>
            <person name="Huo Q."/>
            <person name="Li W."/>
            <person name="Guo W."/>
            <person name="Chen H."/>
            <person name="Chen S."/>
            <person name="Zhou L."/>
            <person name="Zhou L."/>
            <person name="Ni X."/>
            <person name="Tian J."/>
            <person name="Zhou Y."/>
            <person name="Sheng Y."/>
            <person name="Liu T."/>
            <person name="Pan Y."/>
            <person name="Xia L."/>
            <person name="Li J."/>
            <person name="Zhao F."/>
            <person name="Cao W."/>
        </authorList>
    </citation>
    <scope>NUCLEOTIDE SEQUENCE</scope>
    <source>
        <strain evidence="1">Rmic-2018</strain>
        <tissue evidence="1">Larvae</tissue>
    </source>
</reference>
<dbReference type="AlphaFoldDB" id="A0A9J6F9Q2"/>
<name>A0A9J6F9Q2_RHIMP</name>
<dbReference type="VEuPathDB" id="VectorBase:LOC119167698"/>
<accession>A0A9J6F9Q2</accession>
<organism evidence="1 2">
    <name type="scientific">Rhipicephalus microplus</name>
    <name type="common">Cattle tick</name>
    <name type="synonym">Boophilus microplus</name>
    <dbReference type="NCBI Taxonomy" id="6941"/>
    <lineage>
        <taxon>Eukaryota</taxon>
        <taxon>Metazoa</taxon>
        <taxon>Ecdysozoa</taxon>
        <taxon>Arthropoda</taxon>
        <taxon>Chelicerata</taxon>
        <taxon>Arachnida</taxon>
        <taxon>Acari</taxon>
        <taxon>Parasitiformes</taxon>
        <taxon>Ixodida</taxon>
        <taxon>Ixodoidea</taxon>
        <taxon>Ixodidae</taxon>
        <taxon>Rhipicephalinae</taxon>
        <taxon>Rhipicephalus</taxon>
        <taxon>Boophilus</taxon>
    </lineage>
</organism>
<evidence type="ECO:0000313" key="2">
    <source>
        <dbReference type="Proteomes" id="UP000821866"/>
    </source>
</evidence>
<reference evidence="1" key="1">
    <citation type="journal article" date="2020" name="Cell">
        <title>Large-Scale Comparative Analyses of Tick Genomes Elucidate Their Genetic Diversity and Vector Capacities.</title>
        <authorList>
            <consortium name="Tick Genome and Microbiome Consortium (TIGMIC)"/>
            <person name="Jia N."/>
            <person name="Wang J."/>
            <person name="Shi W."/>
            <person name="Du L."/>
            <person name="Sun Y."/>
            <person name="Zhan W."/>
            <person name="Jiang J.F."/>
            <person name="Wang Q."/>
            <person name="Zhang B."/>
            <person name="Ji P."/>
            <person name="Bell-Sakyi L."/>
            <person name="Cui X.M."/>
            <person name="Yuan T.T."/>
            <person name="Jiang B.G."/>
            <person name="Yang W.F."/>
            <person name="Lam T.T."/>
            <person name="Chang Q.C."/>
            <person name="Ding S.J."/>
            <person name="Wang X.J."/>
            <person name="Zhu J.G."/>
            <person name="Ruan X.D."/>
            <person name="Zhao L."/>
            <person name="Wei J.T."/>
            <person name="Ye R.Z."/>
            <person name="Que T.C."/>
            <person name="Du C.H."/>
            <person name="Zhou Y.H."/>
            <person name="Cheng J.X."/>
            <person name="Dai P.F."/>
            <person name="Guo W.B."/>
            <person name="Han X.H."/>
            <person name="Huang E.J."/>
            <person name="Li L.F."/>
            <person name="Wei W."/>
            <person name="Gao Y.C."/>
            <person name="Liu J.Z."/>
            <person name="Shao H.Z."/>
            <person name="Wang X."/>
            <person name="Wang C.C."/>
            <person name="Yang T.C."/>
            <person name="Huo Q.B."/>
            <person name="Li W."/>
            <person name="Chen H.Y."/>
            <person name="Chen S.E."/>
            <person name="Zhou L.G."/>
            <person name="Ni X.B."/>
            <person name="Tian J.H."/>
            <person name="Sheng Y."/>
            <person name="Liu T."/>
            <person name="Pan Y.S."/>
            <person name="Xia L.Y."/>
            <person name="Li J."/>
            <person name="Zhao F."/>
            <person name="Cao W.C."/>
        </authorList>
    </citation>
    <scope>NUCLEOTIDE SEQUENCE</scope>
    <source>
        <strain evidence="1">Rmic-2018</strain>
    </source>
</reference>
<sequence>MWLAIKEPGRGSRDLLCCGLEVAAGSHLGSNQPSTHLGPKQPSDYLRPGVVETSMGCPHQVVDLLLESLARRLPHLKVFNYYGEVVVPFEQSPLLGSSQCAERHFAAPLEQSLG</sequence>
<keyword evidence="2" id="KW-1185">Reference proteome</keyword>
<protein>
    <submittedName>
        <fullName evidence="1">Uncharacterized protein</fullName>
    </submittedName>
</protein>
<proteinExistence type="predicted"/>
<evidence type="ECO:0000313" key="1">
    <source>
        <dbReference type="EMBL" id="KAH8042336.1"/>
    </source>
</evidence>